<gene>
    <name evidence="3" type="ORF">GGX14DRAFT_520385</name>
</gene>
<dbReference type="EMBL" id="JARJCW010000027">
    <property type="protein sequence ID" value="KAJ7210910.1"/>
    <property type="molecule type" value="Genomic_DNA"/>
</dbReference>
<keyword evidence="4" id="KW-1185">Reference proteome</keyword>
<evidence type="ECO:0000256" key="1">
    <source>
        <dbReference type="SAM" id="Phobius"/>
    </source>
</evidence>
<dbReference type="AlphaFoldDB" id="A0AAD6YHW3"/>
<protein>
    <recommendedName>
        <fullName evidence="2">DUF7587 domain-containing protein</fullName>
    </recommendedName>
</protein>
<accession>A0AAD6YHW3</accession>
<keyword evidence="1" id="KW-0472">Membrane</keyword>
<evidence type="ECO:0000259" key="2">
    <source>
        <dbReference type="Pfam" id="PF24494"/>
    </source>
</evidence>
<dbReference type="InterPro" id="IPR056009">
    <property type="entry name" value="DUF7587"/>
</dbReference>
<evidence type="ECO:0000313" key="3">
    <source>
        <dbReference type="EMBL" id="KAJ7210910.1"/>
    </source>
</evidence>
<feature type="transmembrane region" description="Helical" evidence="1">
    <location>
        <begin position="470"/>
        <end position="491"/>
    </location>
</feature>
<evidence type="ECO:0000313" key="4">
    <source>
        <dbReference type="Proteomes" id="UP001219525"/>
    </source>
</evidence>
<dbReference type="Pfam" id="PF24494">
    <property type="entry name" value="DUF7587"/>
    <property type="match status" value="1"/>
</dbReference>
<keyword evidence="1" id="KW-1133">Transmembrane helix</keyword>
<keyword evidence="1" id="KW-0812">Transmembrane</keyword>
<comment type="caution">
    <text evidence="3">The sequence shown here is derived from an EMBL/GenBank/DDBJ whole genome shotgun (WGS) entry which is preliminary data.</text>
</comment>
<proteinExistence type="predicted"/>
<name>A0AAD6YHW3_9AGAR</name>
<sequence>MSCDFCQCCPGHGYLPQYGFGPEVEFKRLVERNVFLFRVHTPRPSASLLDAPFTARKFDARHSVDAASPMRDPPPATYAEVARHMDWTSRYASVYVSTSFSFMWAVWEALRRYHFGVKHDVEIAVIDANAVADASITVVEILRSAPPAARHADHWKWYHTAQEAQSVLVYGRIPQSAILASIPLLTLLDALPSYCLRQPPLATAPPAAIDRVSWSYPRGKPSFHVFCTAQAALFRRAPPDARFDDATAGAVRLARAFLGGWVHWMQQLPPPPGSEGECDARLFCDAAATKVAELACAIARWPAAGETHELWERIVREIARLVAEEGQAHQRVGASEGLDHGTNPPVDSHLHGPNKTDDECADVWILDPRTCLPTPPPTPPPSLVTRDSTATAGLRVPALSPLQSFIVVEASSGKHTDPLEVPESKLPAPTGELAEKQLPKDETSSPALTAADVAHEILPSSRPPLQFHSVGETASCLLTGFLFGALIIVVLSSQRRPALLYVS</sequence>
<dbReference type="Proteomes" id="UP001219525">
    <property type="component" value="Unassembled WGS sequence"/>
</dbReference>
<organism evidence="3 4">
    <name type="scientific">Mycena pura</name>
    <dbReference type="NCBI Taxonomy" id="153505"/>
    <lineage>
        <taxon>Eukaryota</taxon>
        <taxon>Fungi</taxon>
        <taxon>Dikarya</taxon>
        <taxon>Basidiomycota</taxon>
        <taxon>Agaricomycotina</taxon>
        <taxon>Agaricomycetes</taxon>
        <taxon>Agaricomycetidae</taxon>
        <taxon>Agaricales</taxon>
        <taxon>Marasmiineae</taxon>
        <taxon>Mycenaceae</taxon>
        <taxon>Mycena</taxon>
    </lineage>
</organism>
<feature type="domain" description="DUF7587" evidence="2">
    <location>
        <begin position="34"/>
        <end position="185"/>
    </location>
</feature>
<reference evidence="3" key="1">
    <citation type="submission" date="2023-03" db="EMBL/GenBank/DDBJ databases">
        <title>Massive genome expansion in bonnet fungi (Mycena s.s.) driven by repeated elements and novel gene families across ecological guilds.</title>
        <authorList>
            <consortium name="Lawrence Berkeley National Laboratory"/>
            <person name="Harder C.B."/>
            <person name="Miyauchi S."/>
            <person name="Viragh M."/>
            <person name="Kuo A."/>
            <person name="Thoen E."/>
            <person name="Andreopoulos B."/>
            <person name="Lu D."/>
            <person name="Skrede I."/>
            <person name="Drula E."/>
            <person name="Henrissat B."/>
            <person name="Morin E."/>
            <person name="Kohler A."/>
            <person name="Barry K."/>
            <person name="LaButti K."/>
            <person name="Morin E."/>
            <person name="Salamov A."/>
            <person name="Lipzen A."/>
            <person name="Mereny Z."/>
            <person name="Hegedus B."/>
            <person name="Baldrian P."/>
            <person name="Stursova M."/>
            <person name="Weitz H."/>
            <person name="Taylor A."/>
            <person name="Grigoriev I.V."/>
            <person name="Nagy L.G."/>
            <person name="Martin F."/>
            <person name="Kauserud H."/>
        </authorList>
    </citation>
    <scope>NUCLEOTIDE SEQUENCE</scope>
    <source>
        <strain evidence="3">9144</strain>
    </source>
</reference>